<dbReference type="AlphaFoldDB" id="A0A9J5YKF4"/>
<keyword evidence="2" id="KW-0238">DNA-binding</keyword>
<dbReference type="Proteomes" id="UP000824120">
    <property type="component" value="Chromosome 6"/>
</dbReference>
<accession>A0A9J5YKF4</accession>
<dbReference type="Pfam" id="PF25797">
    <property type="entry name" value="PDF2_C"/>
    <property type="match status" value="1"/>
</dbReference>
<dbReference type="OrthoDB" id="1304338at2759"/>
<keyword evidence="5" id="KW-0539">Nucleus</keyword>
<gene>
    <name evidence="8" type="ORF">H5410_031609</name>
</gene>
<protein>
    <recommendedName>
        <fullName evidence="7">START domain-containing protein</fullName>
    </recommendedName>
</protein>
<evidence type="ECO:0000259" key="7">
    <source>
        <dbReference type="PROSITE" id="PS50848"/>
    </source>
</evidence>
<dbReference type="InterPro" id="IPR042160">
    <property type="entry name" value="HD-Zip_IV"/>
</dbReference>
<evidence type="ECO:0000256" key="2">
    <source>
        <dbReference type="ARBA" id="ARBA00023125"/>
    </source>
</evidence>
<evidence type="ECO:0000256" key="3">
    <source>
        <dbReference type="ARBA" id="ARBA00023155"/>
    </source>
</evidence>
<evidence type="ECO:0000313" key="9">
    <source>
        <dbReference type="Proteomes" id="UP000824120"/>
    </source>
</evidence>
<evidence type="ECO:0000313" key="8">
    <source>
        <dbReference type="EMBL" id="KAG5600239.1"/>
    </source>
</evidence>
<dbReference type="CDD" id="cd08875">
    <property type="entry name" value="START_ArGLABRA2_like"/>
    <property type="match status" value="1"/>
</dbReference>
<proteinExistence type="predicted"/>
<keyword evidence="4" id="KW-0804">Transcription</keyword>
<dbReference type="Pfam" id="PF01852">
    <property type="entry name" value="START"/>
    <property type="match status" value="1"/>
</dbReference>
<sequence length="519" mass="58814">MEGHTDMNERRESLINVVIGGSGEEEIERSSIGDNIIGGASVDERGFTKKNSLPNKKARLELATKLSMDIKQSQLEWHENKTLKQENDKLHIENIVMKEALENSIRDNCEENIDENQIKIEYDQLEDEVKRLTAQALYENDKPLWVSNLVGGGETLNIKEYARLFTLLIGTKPEYFTMEATRTSVLAPVWHWQWIEMFPCIVGKTYTTDVISISIGGNKSGSLLLIKTELQIISDIVSVCEVQFLRFCKKHVEGVWAIVDVSVDTIQEGSQESEIKNCRRLPSGCILQDMSNGYCQVTWIEHMEYNENLVHDWYRPLINTGVGFGAQTWMATLQRQYQFLKVMKSIVDTIALFVAVDLSGERGIRMLAQCMTHNFCVGVCATTHYWKIIQLANEENSKLMMRTNISDLGESIGVVLSATKTIWLLVKHQRLSKFLTNEQIRSQWDVLSNICPMKRMIHISKGETVDSNISLFSPHEDDSSVNKVILQDTCMDATGSLLVYATIDSQEINTVMKGGTLLV</sequence>
<feature type="coiled-coil region" evidence="6">
    <location>
        <begin position="115"/>
        <end position="142"/>
    </location>
</feature>
<evidence type="ECO:0000256" key="5">
    <source>
        <dbReference type="ARBA" id="ARBA00023242"/>
    </source>
</evidence>
<keyword evidence="6" id="KW-0175">Coiled coil</keyword>
<feature type="domain" description="START" evidence="7">
    <location>
        <begin position="193"/>
        <end position="342"/>
    </location>
</feature>
<dbReference type="GO" id="GO:0008289">
    <property type="term" value="F:lipid binding"/>
    <property type="evidence" value="ECO:0007669"/>
    <property type="project" value="InterPro"/>
</dbReference>
<evidence type="ECO:0000256" key="1">
    <source>
        <dbReference type="ARBA" id="ARBA00023015"/>
    </source>
</evidence>
<evidence type="ECO:0000256" key="4">
    <source>
        <dbReference type="ARBA" id="ARBA00023163"/>
    </source>
</evidence>
<comment type="caution">
    <text evidence="8">The sequence shown here is derived from an EMBL/GenBank/DDBJ whole genome shotgun (WGS) entry which is preliminary data.</text>
</comment>
<dbReference type="GO" id="GO:0003677">
    <property type="term" value="F:DNA binding"/>
    <property type="evidence" value="ECO:0007669"/>
    <property type="project" value="UniProtKB-KW"/>
</dbReference>
<dbReference type="PANTHER" id="PTHR45654:SF53">
    <property type="entry name" value="HOMEOBOX DOMAIN-CONTAINING PROTEIN"/>
    <property type="match status" value="1"/>
</dbReference>
<keyword evidence="3" id="KW-0371">Homeobox</keyword>
<keyword evidence="1" id="KW-0805">Transcription regulation</keyword>
<dbReference type="EMBL" id="JACXVP010000006">
    <property type="protein sequence ID" value="KAG5600239.1"/>
    <property type="molecule type" value="Genomic_DNA"/>
</dbReference>
<dbReference type="SUPFAM" id="SSF55961">
    <property type="entry name" value="Bet v1-like"/>
    <property type="match status" value="1"/>
</dbReference>
<keyword evidence="9" id="KW-1185">Reference proteome</keyword>
<reference evidence="8 9" key="1">
    <citation type="submission" date="2020-09" db="EMBL/GenBank/DDBJ databases">
        <title>De no assembly of potato wild relative species, Solanum commersonii.</title>
        <authorList>
            <person name="Cho K."/>
        </authorList>
    </citation>
    <scope>NUCLEOTIDE SEQUENCE [LARGE SCALE GENOMIC DNA]</scope>
    <source>
        <strain evidence="8">LZ3.2</strain>
        <tissue evidence="8">Leaf</tissue>
    </source>
</reference>
<name>A0A9J5YKF4_SOLCO</name>
<evidence type="ECO:0000256" key="6">
    <source>
        <dbReference type="SAM" id="Coils"/>
    </source>
</evidence>
<dbReference type="InterPro" id="IPR057993">
    <property type="entry name" value="HD-Zip_IV_C"/>
</dbReference>
<dbReference type="InterPro" id="IPR002913">
    <property type="entry name" value="START_lipid-bd_dom"/>
</dbReference>
<organism evidence="8 9">
    <name type="scientific">Solanum commersonii</name>
    <name type="common">Commerson's wild potato</name>
    <name type="synonym">Commerson's nightshade</name>
    <dbReference type="NCBI Taxonomy" id="4109"/>
    <lineage>
        <taxon>Eukaryota</taxon>
        <taxon>Viridiplantae</taxon>
        <taxon>Streptophyta</taxon>
        <taxon>Embryophyta</taxon>
        <taxon>Tracheophyta</taxon>
        <taxon>Spermatophyta</taxon>
        <taxon>Magnoliopsida</taxon>
        <taxon>eudicotyledons</taxon>
        <taxon>Gunneridae</taxon>
        <taxon>Pentapetalae</taxon>
        <taxon>asterids</taxon>
        <taxon>lamiids</taxon>
        <taxon>Solanales</taxon>
        <taxon>Solanaceae</taxon>
        <taxon>Solanoideae</taxon>
        <taxon>Solaneae</taxon>
        <taxon>Solanum</taxon>
    </lineage>
</organism>
<dbReference type="PROSITE" id="PS50848">
    <property type="entry name" value="START"/>
    <property type="match status" value="1"/>
</dbReference>
<dbReference type="SMART" id="SM00234">
    <property type="entry name" value="START"/>
    <property type="match status" value="1"/>
</dbReference>
<dbReference type="PANTHER" id="PTHR45654">
    <property type="entry name" value="HOMEOBOX-LEUCINE ZIPPER PROTEIN MERISTEM L1"/>
    <property type="match status" value="1"/>
</dbReference>